<keyword evidence="4" id="KW-0653">Protein transport</keyword>
<comment type="subcellular location">
    <subcellularLocation>
        <location evidence="1">Membrane</location>
        <topology evidence="1">Single-pass membrane protein</topology>
    </subcellularLocation>
</comment>
<keyword evidence="6" id="KW-0811">Translocation</keyword>
<proteinExistence type="predicted"/>
<dbReference type="Proteomes" id="UP001500556">
    <property type="component" value="Unassembled WGS sequence"/>
</dbReference>
<feature type="region of interest" description="Disordered" evidence="8">
    <location>
        <begin position="83"/>
        <end position="114"/>
    </location>
</feature>
<dbReference type="PRINTS" id="PR01506">
    <property type="entry name" value="TATBPROTEIN"/>
</dbReference>
<dbReference type="Gene3D" id="1.20.5.3310">
    <property type="match status" value="1"/>
</dbReference>
<keyword evidence="3" id="KW-0812">Transmembrane</keyword>
<dbReference type="Pfam" id="PF02416">
    <property type="entry name" value="TatA_B_E"/>
    <property type="match status" value="1"/>
</dbReference>
<dbReference type="RefSeq" id="WP_345502517.1">
    <property type="nucleotide sequence ID" value="NZ_BAABLO010000004.1"/>
</dbReference>
<evidence type="ECO:0000256" key="5">
    <source>
        <dbReference type="ARBA" id="ARBA00022989"/>
    </source>
</evidence>
<protein>
    <recommendedName>
        <fullName evidence="11">Preprotein translocase subunit TatA</fullName>
    </recommendedName>
</protein>
<evidence type="ECO:0008006" key="11">
    <source>
        <dbReference type="Google" id="ProtNLM"/>
    </source>
</evidence>
<keyword evidence="7" id="KW-0472">Membrane</keyword>
<sequence length="114" mass="12835">MLDVNGWEFVALIVLAVVILGPERLPEYAAKLGRFVRQARDMAEGAKGQLREQMGPEFDDINWKQYDPRQYDPRRIVREALFDPPPDAEDVGVPTPAVVSHDPTLATPYDEDAT</sequence>
<evidence type="ECO:0000256" key="7">
    <source>
        <dbReference type="ARBA" id="ARBA00023136"/>
    </source>
</evidence>
<keyword evidence="5" id="KW-1133">Transmembrane helix</keyword>
<accession>A0ABP8Y444</accession>
<evidence type="ECO:0000256" key="1">
    <source>
        <dbReference type="ARBA" id="ARBA00004167"/>
    </source>
</evidence>
<dbReference type="EMBL" id="BAABLO010000004">
    <property type="protein sequence ID" value="GAA4720355.1"/>
    <property type="molecule type" value="Genomic_DNA"/>
</dbReference>
<reference evidence="10" key="1">
    <citation type="journal article" date="2019" name="Int. J. Syst. Evol. Microbiol.">
        <title>The Global Catalogue of Microorganisms (GCM) 10K type strain sequencing project: providing services to taxonomists for standard genome sequencing and annotation.</title>
        <authorList>
            <consortium name="The Broad Institute Genomics Platform"/>
            <consortium name="The Broad Institute Genome Sequencing Center for Infectious Disease"/>
            <person name="Wu L."/>
            <person name="Ma J."/>
        </authorList>
    </citation>
    <scope>NUCLEOTIDE SEQUENCE [LARGE SCALE GENOMIC DNA]</scope>
    <source>
        <strain evidence="10">JCM 18961</strain>
    </source>
</reference>
<evidence type="ECO:0000256" key="4">
    <source>
        <dbReference type="ARBA" id="ARBA00022927"/>
    </source>
</evidence>
<keyword evidence="2" id="KW-0813">Transport</keyword>
<evidence type="ECO:0000256" key="2">
    <source>
        <dbReference type="ARBA" id="ARBA00022448"/>
    </source>
</evidence>
<gene>
    <name evidence="9" type="ORF">GCM10025782_17270</name>
</gene>
<comment type="caution">
    <text evidence="9">The sequence shown here is derived from an EMBL/GenBank/DDBJ whole genome shotgun (WGS) entry which is preliminary data.</text>
</comment>
<keyword evidence="10" id="KW-1185">Reference proteome</keyword>
<dbReference type="InterPro" id="IPR003369">
    <property type="entry name" value="TatA/B/E"/>
</dbReference>
<evidence type="ECO:0000256" key="8">
    <source>
        <dbReference type="SAM" id="MobiDB-lite"/>
    </source>
</evidence>
<organism evidence="9 10">
    <name type="scientific">Pedococcus ginsenosidimutans</name>
    <dbReference type="NCBI Taxonomy" id="490570"/>
    <lineage>
        <taxon>Bacteria</taxon>
        <taxon>Bacillati</taxon>
        <taxon>Actinomycetota</taxon>
        <taxon>Actinomycetes</taxon>
        <taxon>Micrococcales</taxon>
        <taxon>Intrasporangiaceae</taxon>
        <taxon>Pedococcus</taxon>
    </lineage>
</organism>
<name>A0ABP8Y444_9MICO</name>
<evidence type="ECO:0000256" key="3">
    <source>
        <dbReference type="ARBA" id="ARBA00022692"/>
    </source>
</evidence>
<evidence type="ECO:0000313" key="9">
    <source>
        <dbReference type="EMBL" id="GAA4720355.1"/>
    </source>
</evidence>
<evidence type="ECO:0000313" key="10">
    <source>
        <dbReference type="Proteomes" id="UP001500556"/>
    </source>
</evidence>
<evidence type="ECO:0000256" key="6">
    <source>
        <dbReference type="ARBA" id="ARBA00023010"/>
    </source>
</evidence>